<dbReference type="AlphaFoldDB" id="A0A2R6XZB9"/>
<organism evidence="1 2">
    <name type="scientific">Candidatus Carbonibacillus altaicus</name>
    <dbReference type="NCBI Taxonomy" id="2163959"/>
    <lineage>
        <taxon>Bacteria</taxon>
        <taxon>Bacillati</taxon>
        <taxon>Bacillota</taxon>
        <taxon>Bacilli</taxon>
        <taxon>Bacillales</taxon>
        <taxon>Candidatus Carbonibacillus</taxon>
    </lineage>
</organism>
<dbReference type="GO" id="GO:0043571">
    <property type="term" value="P:maintenance of CRISPR repeat elements"/>
    <property type="evidence" value="ECO:0007669"/>
    <property type="project" value="InterPro"/>
</dbReference>
<dbReference type="InterPro" id="IPR010147">
    <property type="entry name" value="CRISPR-assoc_prot_CasD"/>
</dbReference>
<name>A0A2R6XZB9_9BACL</name>
<dbReference type="Pfam" id="PF09704">
    <property type="entry name" value="Cas_Cas5d"/>
    <property type="match status" value="1"/>
</dbReference>
<evidence type="ECO:0000313" key="2">
    <source>
        <dbReference type="Proteomes" id="UP000244338"/>
    </source>
</evidence>
<dbReference type="GO" id="GO:0051607">
    <property type="term" value="P:defense response to virus"/>
    <property type="evidence" value="ECO:0007669"/>
    <property type="project" value="InterPro"/>
</dbReference>
<accession>A0A2R6XZB9</accession>
<dbReference type="EMBL" id="PEBX01000073">
    <property type="protein sequence ID" value="PTQ55778.1"/>
    <property type="molecule type" value="Genomic_DNA"/>
</dbReference>
<dbReference type="NCBIfam" id="TIGR01868">
    <property type="entry name" value="casD_Cas5e"/>
    <property type="match status" value="1"/>
</dbReference>
<dbReference type="GO" id="GO:0003723">
    <property type="term" value="F:RNA binding"/>
    <property type="evidence" value="ECO:0007669"/>
    <property type="project" value="InterPro"/>
</dbReference>
<dbReference type="Gene3D" id="3.30.70.2660">
    <property type="match status" value="1"/>
</dbReference>
<dbReference type="InterPro" id="IPR021124">
    <property type="entry name" value="CRISPR-assoc_prot_Cas5"/>
</dbReference>
<comment type="caution">
    <text evidence="1">The sequence shown here is derived from an EMBL/GenBank/DDBJ whole genome shotgun (WGS) entry which is preliminary data.</text>
</comment>
<dbReference type="Proteomes" id="UP000244338">
    <property type="component" value="Unassembled WGS sequence"/>
</dbReference>
<evidence type="ECO:0000313" key="1">
    <source>
        <dbReference type="EMBL" id="PTQ55778.1"/>
    </source>
</evidence>
<reference evidence="2" key="1">
    <citation type="journal article" date="2018" name="Sci. Rep.">
        <title>Lignite coal burning seam in the remote Altai Mountains harbors a hydrogen-driven thermophilic microbial community.</title>
        <authorList>
            <person name="Kadnikov V.V."/>
            <person name="Mardanov A.V."/>
            <person name="Ivasenko D.A."/>
            <person name="Antsiferov D.V."/>
            <person name="Beletsky A.V."/>
            <person name="Karnachuk O.V."/>
            <person name="Ravin N.V."/>
        </authorList>
    </citation>
    <scope>NUCLEOTIDE SEQUENCE [LARGE SCALE GENOMIC DNA]</scope>
</reference>
<sequence length="270" mass="30740">MRGLVLRLDAPLMSFGGTRVDQHGFIDRFPGTSMLVGLFANALGWEHKDYTKMQDLQNRLRYAARWDRAPKRLVDYHTVDLGQPKMYGYAPKEKINSAPKLPGGWTTRGYVDFRSGASGYEIHQRYQHYWEDGRMTVIVELEGEGFPSIEDLTQALQTPKRPLFIGRKSCIPARPLLDDRHPIVEGDNLKSLITTVPLLPFFIEYEPSASSLTADEHDVQVEVSWPADLGVEGMKGQVRQVYDLRDWKNQIPSGSTLRVEGIYIFRGRDA</sequence>
<protein>
    <submittedName>
        <fullName evidence="1">CRISPR-associated protein, Cas5e family</fullName>
    </submittedName>
</protein>
<proteinExistence type="predicted"/>
<dbReference type="CDD" id="cd09693">
    <property type="entry name" value="Cas5_I"/>
    <property type="match status" value="1"/>
</dbReference>
<gene>
    <name evidence="1" type="ORF">BSOLF_1471</name>
</gene>